<accession>A0A852YXL9</accession>
<protein>
    <submittedName>
        <fullName evidence="3">Uncharacterized protein</fullName>
    </submittedName>
</protein>
<organism evidence="3 4">
    <name type="scientific">Actinopolyspora biskrensis</name>
    <dbReference type="NCBI Taxonomy" id="1470178"/>
    <lineage>
        <taxon>Bacteria</taxon>
        <taxon>Bacillati</taxon>
        <taxon>Actinomycetota</taxon>
        <taxon>Actinomycetes</taxon>
        <taxon>Actinopolysporales</taxon>
        <taxon>Actinopolysporaceae</taxon>
        <taxon>Actinopolyspora</taxon>
    </lineage>
</organism>
<keyword evidence="4" id="KW-1185">Reference proteome</keyword>
<evidence type="ECO:0000313" key="4">
    <source>
        <dbReference type="Proteomes" id="UP000548304"/>
    </source>
</evidence>
<feature type="region of interest" description="Disordered" evidence="1">
    <location>
        <begin position="1"/>
        <end position="31"/>
    </location>
</feature>
<evidence type="ECO:0000256" key="1">
    <source>
        <dbReference type="SAM" id="MobiDB-lite"/>
    </source>
</evidence>
<gene>
    <name evidence="3" type="ORF">FHR84_001797</name>
</gene>
<feature type="region of interest" description="Disordered" evidence="1">
    <location>
        <begin position="107"/>
        <end position="223"/>
    </location>
</feature>
<feature type="transmembrane region" description="Helical" evidence="2">
    <location>
        <begin position="83"/>
        <end position="106"/>
    </location>
</feature>
<keyword evidence="2" id="KW-0472">Membrane</keyword>
<keyword evidence="2" id="KW-0812">Transmembrane</keyword>
<evidence type="ECO:0000313" key="3">
    <source>
        <dbReference type="EMBL" id="NYH78472.1"/>
    </source>
</evidence>
<evidence type="ECO:0000256" key="2">
    <source>
        <dbReference type="SAM" id="Phobius"/>
    </source>
</evidence>
<proteinExistence type="predicted"/>
<feature type="compositionally biased region" description="Polar residues" evidence="1">
    <location>
        <begin position="207"/>
        <end position="223"/>
    </location>
</feature>
<comment type="caution">
    <text evidence="3">The sequence shown here is derived from an EMBL/GenBank/DDBJ whole genome shotgun (WGS) entry which is preliminary data.</text>
</comment>
<reference evidence="3 4" key="1">
    <citation type="submission" date="2020-07" db="EMBL/GenBank/DDBJ databases">
        <title>Genomic Encyclopedia of Type Strains, Phase III (KMG-III): the genomes of soil and plant-associated and newly described type strains.</title>
        <authorList>
            <person name="Whitman W."/>
        </authorList>
    </citation>
    <scope>NUCLEOTIDE SEQUENCE [LARGE SCALE GENOMIC DNA]</scope>
    <source>
        <strain evidence="3 4">CECT 8576</strain>
    </source>
</reference>
<dbReference type="AlphaFoldDB" id="A0A852YXL9"/>
<dbReference type="Proteomes" id="UP000548304">
    <property type="component" value="Unassembled WGS sequence"/>
</dbReference>
<keyword evidence="2" id="KW-1133">Transmembrane helix</keyword>
<name>A0A852YXL9_9ACTN</name>
<dbReference type="EMBL" id="JACBYW010000003">
    <property type="protein sequence ID" value="NYH78472.1"/>
    <property type="molecule type" value="Genomic_DNA"/>
</dbReference>
<feature type="compositionally biased region" description="Low complexity" evidence="1">
    <location>
        <begin position="152"/>
        <end position="167"/>
    </location>
</feature>
<sequence>MDGTKPNGWSGELDDSPEGPPGPQRGAPERRCVRLAECRAGRAGAPSAGGPDSASAEEDDVLQKFDLGMVPASVTPPRTWRRAGWFAVLSSAATLGGIVLATAALAPKEPPHHTAEVPHMPRGHDYPRPAALSDPSALGRCVPGPPRRTRGSSEPSPAETTTSPESTNLRALSPRSGDPNSPPGEGSAPHSAESGSRAPEPRPERQVPTSTGSASSLPTTSESVTALAEQQYAGTTSWSRMRELTERYFSDIAAGELRNAHGMTGGRLRRADFAEFAAPYADADRIEVVATTAAVDSTVTELRLERSGGTRTLHRRLRFDEERHRVVADVPAS</sequence>
<dbReference type="RefSeq" id="WP_179534994.1">
    <property type="nucleotide sequence ID" value="NZ_JACBYW010000003.1"/>
</dbReference>